<dbReference type="FunFam" id="1.10.10.10:FF:000135">
    <property type="entry name" value="forkhead box protein G1"/>
    <property type="match status" value="1"/>
</dbReference>
<dbReference type="GO" id="GO:0006357">
    <property type="term" value="P:regulation of transcription by RNA polymerase II"/>
    <property type="evidence" value="ECO:0007669"/>
    <property type="project" value="TreeGrafter"/>
</dbReference>
<dbReference type="EMBL" id="CAXLJL010000933">
    <property type="protein sequence ID" value="CAL5141931.1"/>
    <property type="molecule type" value="Genomic_DNA"/>
</dbReference>
<gene>
    <name evidence="5" type="ORF">CDAUBV1_LOCUS17221</name>
</gene>
<name>A0AAV2U0F2_CALDB</name>
<dbReference type="PROSITE" id="PS00657">
    <property type="entry name" value="FORK_HEAD_1"/>
    <property type="match status" value="1"/>
</dbReference>
<dbReference type="InterPro" id="IPR036390">
    <property type="entry name" value="WH_DNA-bd_sf"/>
</dbReference>
<accession>A0AAV2U0F2</accession>
<evidence type="ECO:0000256" key="3">
    <source>
        <dbReference type="SAM" id="MobiDB-lite"/>
    </source>
</evidence>
<dbReference type="InterPro" id="IPR018122">
    <property type="entry name" value="TF_fork_head_CS_1"/>
</dbReference>
<dbReference type="AlphaFoldDB" id="A0AAV2U0F2"/>
<dbReference type="SUPFAM" id="SSF46785">
    <property type="entry name" value="Winged helix' DNA-binding domain"/>
    <property type="match status" value="1"/>
</dbReference>
<dbReference type="InterPro" id="IPR047208">
    <property type="entry name" value="FOXG1"/>
</dbReference>
<evidence type="ECO:0000313" key="5">
    <source>
        <dbReference type="EMBL" id="CAL5141931.1"/>
    </source>
</evidence>
<organism evidence="5 6">
    <name type="scientific">Calicophoron daubneyi</name>
    <name type="common">Rumen fluke</name>
    <name type="synonym">Paramphistomum daubneyi</name>
    <dbReference type="NCBI Taxonomy" id="300641"/>
    <lineage>
        <taxon>Eukaryota</taxon>
        <taxon>Metazoa</taxon>
        <taxon>Spiralia</taxon>
        <taxon>Lophotrochozoa</taxon>
        <taxon>Platyhelminthes</taxon>
        <taxon>Trematoda</taxon>
        <taxon>Digenea</taxon>
        <taxon>Plagiorchiida</taxon>
        <taxon>Pronocephalata</taxon>
        <taxon>Paramphistomoidea</taxon>
        <taxon>Paramphistomidae</taxon>
        <taxon>Calicophoron</taxon>
    </lineage>
</organism>
<feature type="domain" description="Fork-head" evidence="4">
    <location>
        <begin position="222"/>
        <end position="316"/>
    </location>
</feature>
<dbReference type="PRINTS" id="PR00053">
    <property type="entry name" value="FORKHEAD"/>
</dbReference>
<sequence length="582" mass="64427">MNNTQDFTVSGPCRSAAKFVSKFSICSMLDLPNNQSDCDHSENAHSWTPSQDKQTGPQNLLRDRAGDPFKTLTMMTTPEINEPCTRRQSARHPSGQENSTYPVGVQKKFAAQVLSSLPKDVANCTGVTITSCEEQPSQVSVITNISIPDSSHGTSNTSSVSEGSLSPPSQKHSPVTASGSTNHPFDGAQLDSALREEDRKPHSDKGERKPMTAGKSNSNNEKPPFSYNALIMMAIRSSAEKRLTLNGIYDFITHNFPYYKDNKQGWQNSIRHNLSLNKCFVKVPRAYDDPGKGNYWMLDPSCEDVYIGGTTGKLRRRTNSLQRNRMFNFRLASYYAALAKGYCLGGAPTGCDQPYSPLTSASSYPLHPAGIAPFMHNLPSHIPHFNSAHTGAFGSCNPANLSESQKQTAPEIGLDLPPQYQTPTVPGPHFKMHDHRITRAPGPYGYPSSRRSLQEHHLKWQSSVENSNHLTDAIGQTRNRYCWPLSPDIQRTSSAFHRHTKAEVDVQKNLEGNNKFLSRSADTTTRQRTCQENSVSVHPSVSPLSRYLFSLQGQDRLTQESVDHLMGLCESLFPASLHSTQL</sequence>
<feature type="compositionally biased region" description="Basic and acidic residues" evidence="3">
    <location>
        <begin position="193"/>
        <end position="210"/>
    </location>
</feature>
<feature type="region of interest" description="Disordered" evidence="3">
    <location>
        <begin position="37"/>
        <end position="58"/>
    </location>
</feature>
<keyword evidence="1 2" id="KW-0238">DNA-binding</keyword>
<dbReference type="Pfam" id="PF00250">
    <property type="entry name" value="Forkhead"/>
    <property type="match status" value="1"/>
</dbReference>
<feature type="compositionally biased region" description="Polar residues" evidence="3">
    <location>
        <begin position="170"/>
        <end position="183"/>
    </location>
</feature>
<dbReference type="CDD" id="cd20021">
    <property type="entry name" value="FH_FOXG"/>
    <property type="match status" value="1"/>
</dbReference>
<dbReference type="GO" id="GO:0005634">
    <property type="term" value="C:nucleus"/>
    <property type="evidence" value="ECO:0007669"/>
    <property type="project" value="UniProtKB-SubCell"/>
</dbReference>
<feature type="region of interest" description="Disordered" evidence="3">
    <location>
        <begin position="80"/>
        <end position="102"/>
    </location>
</feature>
<dbReference type="InterPro" id="IPR001766">
    <property type="entry name" value="Fork_head_dom"/>
</dbReference>
<evidence type="ECO:0000313" key="6">
    <source>
        <dbReference type="Proteomes" id="UP001497525"/>
    </source>
</evidence>
<dbReference type="InterPro" id="IPR030456">
    <property type="entry name" value="TF_fork_head_CS_2"/>
</dbReference>
<protein>
    <recommendedName>
        <fullName evidence="4">Fork-head domain-containing protein</fullName>
    </recommendedName>
</protein>
<dbReference type="PANTHER" id="PTHR46617">
    <property type="entry name" value="FORKHEAD BOX PROTEIN G1"/>
    <property type="match status" value="1"/>
</dbReference>
<feature type="compositionally biased region" description="Low complexity" evidence="3">
    <location>
        <begin position="150"/>
        <end position="169"/>
    </location>
</feature>
<dbReference type="Proteomes" id="UP001497525">
    <property type="component" value="Unassembled WGS sequence"/>
</dbReference>
<feature type="DNA-binding region" description="Fork-head" evidence="2">
    <location>
        <begin position="222"/>
        <end position="316"/>
    </location>
</feature>
<comment type="caution">
    <text evidence="5">The sequence shown here is derived from an EMBL/GenBank/DDBJ whole genome shotgun (WGS) entry which is preliminary data.</text>
</comment>
<dbReference type="InterPro" id="IPR036388">
    <property type="entry name" value="WH-like_DNA-bd_sf"/>
</dbReference>
<comment type="subcellular location">
    <subcellularLocation>
        <location evidence="2">Nucleus</location>
    </subcellularLocation>
</comment>
<dbReference type="Gene3D" id="1.10.10.10">
    <property type="entry name" value="Winged helix-like DNA-binding domain superfamily/Winged helix DNA-binding domain"/>
    <property type="match status" value="1"/>
</dbReference>
<evidence type="ECO:0000256" key="1">
    <source>
        <dbReference type="ARBA" id="ARBA00023125"/>
    </source>
</evidence>
<dbReference type="GO" id="GO:0003700">
    <property type="term" value="F:DNA-binding transcription factor activity"/>
    <property type="evidence" value="ECO:0007669"/>
    <property type="project" value="InterPro"/>
</dbReference>
<feature type="compositionally biased region" description="Polar residues" evidence="3">
    <location>
        <begin position="44"/>
        <end position="58"/>
    </location>
</feature>
<proteinExistence type="predicted"/>
<evidence type="ECO:0000256" key="2">
    <source>
        <dbReference type="PROSITE-ProRule" id="PRU00089"/>
    </source>
</evidence>
<evidence type="ECO:0000259" key="4">
    <source>
        <dbReference type="PROSITE" id="PS50039"/>
    </source>
</evidence>
<feature type="region of interest" description="Disordered" evidence="3">
    <location>
        <begin position="146"/>
        <end position="223"/>
    </location>
</feature>
<dbReference type="PROSITE" id="PS00658">
    <property type="entry name" value="FORK_HEAD_2"/>
    <property type="match status" value="1"/>
</dbReference>
<dbReference type="SMART" id="SM00339">
    <property type="entry name" value="FH"/>
    <property type="match status" value="1"/>
</dbReference>
<keyword evidence="2" id="KW-0539">Nucleus</keyword>
<reference evidence="5" key="1">
    <citation type="submission" date="2024-06" db="EMBL/GenBank/DDBJ databases">
        <authorList>
            <person name="Liu X."/>
            <person name="Lenzi L."/>
            <person name="Haldenby T S."/>
            <person name="Uol C."/>
        </authorList>
    </citation>
    <scope>NUCLEOTIDE SEQUENCE</scope>
</reference>
<dbReference type="GO" id="GO:1990837">
    <property type="term" value="F:sequence-specific double-stranded DNA binding"/>
    <property type="evidence" value="ECO:0007669"/>
    <property type="project" value="TreeGrafter"/>
</dbReference>
<dbReference type="PANTHER" id="PTHR46617:SF3">
    <property type="entry name" value="FORKHEAD BOX PROTEIN G1"/>
    <property type="match status" value="1"/>
</dbReference>
<dbReference type="PROSITE" id="PS50039">
    <property type="entry name" value="FORK_HEAD_3"/>
    <property type="match status" value="1"/>
</dbReference>